<dbReference type="AlphaFoldDB" id="A0A4C2EAG9"/>
<comment type="caution">
    <text evidence="2">The sequence shown here is derived from an EMBL/GenBank/DDBJ whole genome shotgun (WGS) entry which is preliminary data.</text>
</comment>
<name>A0A4C2EAG9_9SACH</name>
<evidence type="ECO:0000256" key="1">
    <source>
        <dbReference type="SAM" id="MobiDB-lite"/>
    </source>
</evidence>
<accession>A0A4C2EAG9</accession>
<feature type="region of interest" description="Disordered" evidence="1">
    <location>
        <begin position="393"/>
        <end position="420"/>
    </location>
</feature>
<dbReference type="Proteomes" id="UP000301737">
    <property type="component" value="Unassembled WGS sequence"/>
</dbReference>
<protein>
    <submittedName>
        <fullName evidence="2">Uncharacterized protein</fullName>
    </submittedName>
</protein>
<feature type="compositionally biased region" description="Low complexity" evidence="1">
    <location>
        <begin position="110"/>
        <end position="121"/>
    </location>
</feature>
<dbReference type="InterPro" id="IPR014842">
    <property type="entry name" value="AFT"/>
</dbReference>
<feature type="region of interest" description="Disordered" evidence="1">
    <location>
        <begin position="1"/>
        <end position="28"/>
    </location>
</feature>
<dbReference type="GO" id="GO:0000981">
    <property type="term" value="F:DNA-binding transcription factor activity, RNA polymerase II-specific"/>
    <property type="evidence" value="ECO:0007669"/>
    <property type="project" value="InterPro"/>
</dbReference>
<dbReference type="Pfam" id="PF08731">
    <property type="entry name" value="AFT"/>
    <property type="match status" value="1"/>
</dbReference>
<sequence>MNSVSNSSGLVSESVAGSMESGSQPVNDGSLAIRANQLPKALAEDQNKFIHLDPVPDFKDKAEIKPWLQKIFYPQGIEIVIERSDNIKVIFKCKASKRGKNTKPRRSEVTTTNSMSANFSNAASPSTGLGSIVGKKKRSVSRFNTCPFRIRATFSLKRKKWNIVVVNNSHSHELRFDPDSDEYRKFKEKLREDNDWDAVKQFDELEYKSRSNLPIESSLIPCECGLTSEIESFSIVLPSTKPAQYNGGTGNNSNDDVNNYRDSVVNSCSGIAGSTSGIAPVISKPRSKKWYQQQQQRHREKLMKNPSTEHLFAQSRLHSQLQQLQQGCPIEFLDPSIFAGAFPSSPASSSITTQPLQQHPLQLTDPLTEFDEVDFTDIFKPHSIHLQDVHPNTQQGQETDILEPSQPSPSQFLDTNHESAKRDEFPSLLFSPLDAATNELMTPAGDISVSSSQPSTSQNNTSNHEWSTGVTPHEQSHQHQQQQQQPALRQYFNDDGILAPERLTTLWSQQQETSSSPLRRVVNAADSQSPFTENDYAVDDLLWKMNFENA</sequence>
<organism evidence="2 3">
    <name type="scientific">Zygosaccharomyces mellis</name>
    <dbReference type="NCBI Taxonomy" id="42258"/>
    <lineage>
        <taxon>Eukaryota</taxon>
        <taxon>Fungi</taxon>
        <taxon>Dikarya</taxon>
        <taxon>Ascomycota</taxon>
        <taxon>Saccharomycotina</taxon>
        <taxon>Saccharomycetes</taxon>
        <taxon>Saccharomycetales</taxon>
        <taxon>Saccharomycetaceae</taxon>
        <taxon>Zygosaccharomyces</taxon>
    </lineage>
</organism>
<proteinExistence type="predicted"/>
<dbReference type="GO" id="GO:0045944">
    <property type="term" value="P:positive regulation of transcription by RNA polymerase II"/>
    <property type="evidence" value="ECO:0007669"/>
    <property type="project" value="InterPro"/>
</dbReference>
<feature type="region of interest" description="Disordered" evidence="1">
    <location>
        <begin position="444"/>
        <end position="487"/>
    </location>
</feature>
<gene>
    <name evidence="2" type="ORF">ZYGM_001633</name>
</gene>
<feature type="compositionally biased region" description="Low complexity" evidence="1">
    <location>
        <begin position="448"/>
        <end position="463"/>
    </location>
</feature>
<keyword evidence="3" id="KW-1185">Reference proteome</keyword>
<reference evidence="2 3" key="1">
    <citation type="submission" date="2019-01" db="EMBL/GenBank/DDBJ databases">
        <title>Draft Genome Sequencing of Zygosaccharomyces mellis Ca-7.</title>
        <authorList>
            <person name="Shiwa Y."/>
            <person name="Kanesaki Y."/>
            <person name="Ishige T."/>
            <person name="Mura K."/>
            <person name="Hori T."/>
            <person name="Tamura T."/>
        </authorList>
    </citation>
    <scope>NUCLEOTIDE SEQUENCE [LARGE SCALE GENOMIC DNA]</scope>
    <source>
        <strain evidence="2 3">Ca-7</strain>
    </source>
</reference>
<dbReference type="GO" id="GO:0010106">
    <property type="term" value="P:cellular response to iron ion starvation"/>
    <property type="evidence" value="ECO:0007669"/>
    <property type="project" value="InterPro"/>
</dbReference>
<dbReference type="OrthoDB" id="4068596at2759"/>
<feature type="region of interest" description="Disordered" evidence="1">
    <location>
        <begin position="100"/>
        <end position="121"/>
    </location>
</feature>
<feature type="compositionally biased region" description="Low complexity" evidence="1">
    <location>
        <begin position="1"/>
        <end position="15"/>
    </location>
</feature>
<dbReference type="EMBL" id="BIMX01000013">
    <property type="protein sequence ID" value="GCE99799.1"/>
    <property type="molecule type" value="Genomic_DNA"/>
</dbReference>
<evidence type="ECO:0000313" key="3">
    <source>
        <dbReference type="Proteomes" id="UP000301737"/>
    </source>
</evidence>
<evidence type="ECO:0000313" key="2">
    <source>
        <dbReference type="EMBL" id="GCE99799.1"/>
    </source>
</evidence>